<protein>
    <recommendedName>
        <fullName evidence="1">HTH marR-type domain-containing protein</fullName>
    </recommendedName>
</protein>
<keyword evidence="3" id="KW-1185">Reference proteome</keyword>
<gene>
    <name evidence="2" type="ORF">PM10SUCC1_04930</name>
</gene>
<dbReference type="Proteomes" id="UP001144471">
    <property type="component" value="Unassembled WGS sequence"/>
</dbReference>
<dbReference type="EMBL" id="BSDY01000002">
    <property type="protein sequence ID" value="GLI54978.1"/>
    <property type="molecule type" value="Genomic_DNA"/>
</dbReference>
<dbReference type="SUPFAM" id="SSF46785">
    <property type="entry name" value="Winged helix' DNA-binding domain"/>
    <property type="match status" value="1"/>
</dbReference>
<accession>A0A9W6LM20</accession>
<dbReference type="AlphaFoldDB" id="A0A9W6LM20"/>
<dbReference type="SMART" id="SM00347">
    <property type="entry name" value="HTH_MARR"/>
    <property type="match status" value="1"/>
</dbReference>
<proteinExistence type="predicted"/>
<dbReference type="Pfam" id="PF01047">
    <property type="entry name" value="MarR"/>
    <property type="match status" value="1"/>
</dbReference>
<dbReference type="RefSeq" id="WP_281833200.1">
    <property type="nucleotide sequence ID" value="NZ_BSDY01000002.1"/>
</dbReference>
<evidence type="ECO:0000313" key="2">
    <source>
        <dbReference type="EMBL" id="GLI54978.1"/>
    </source>
</evidence>
<reference evidence="2" key="1">
    <citation type="submission" date="2022-12" db="EMBL/GenBank/DDBJ databases">
        <title>Reference genome sequencing for broad-spectrum identification of bacterial and archaeal isolates by mass spectrometry.</title>
        <authorList>
            <person name="Sekiguchi Y."/>
            <person name="Tourlousse D.M."/>
        </authorList>
    </citation>
    <scope>NUCLEOTIDE SEQUENCE</scope>
    <source>
        <strain evidence="2">10succ1</strain>
    </source>
</reference>
<organism evidence="2 3">
    <name type="scientific">Propionigenium maris DSM 9537</name>
    <dbReference type="NCBI Taxonomy" id="1123000"/>
    <lineage>
        <taxon>Bacteria</taxon>
        <taxon>Fusobacteriati</taxon>
        <taxon>Fusobacteriota</taxon>
        <taxon>Fusobacteriia</taxon>
        <taxon>Fusobacteriales</taxon>
        <taxon>Fusobacteriaceae</taxon>
        <taxon>Propionigenium</taxon>
    </lineage>
</organism>
<feature type="domain" description="HTH marR-type" evidence="1">
    <location>
        <begin position="14"/>
        <end position="108"/>
    </location>
</feature>
<dbReference type="Gene3D" id="1.10.10.10">
    <property type="entry name" value="Winged helix-like DNA-binding domain superfamily/Winged helix DNA-binding domain"/>
    <property type="match status" value="1"/>
</dbReference>
<sequence length="108" mass="12974">MNLLIELERDIFIPLKREANLTKTDMLILFLLLESSNITMYDIRKRDIIDPGLISRRIKFLEENGFIRRFQNGRAKEIALEERGKFYIEKVISFQKKYVKKFMNCILD</sequence>
<dbReference type="GO" id="GO:0003700">
    <property type="term" value="F:DNA-binding transcription factor activity"/>
    <property type="evidence" value="ECO:0007669"/>
    <property type="project" value="InterPro"/>
</dbReference>
<comment type="caution">
    <text evidence="2">The sequence shown here is derived from an EMBL/GenBank/DDBJ whole genome shotgun (WGS) entry which is preliminary data.</text>
</comment>
<name>A0A9W6LM20_9FUSO</name>
<dbReference type="InterPro" id="IPR036388">
    <property type="entry name" value="WH-like_DNA-bd_sf"/>
</dbReference>
<evidence type="ECO:0000259" key="1">
    <source>
        <dbReference type="SMART" id="SM00347"/>
    </source>
</evidence>
<dbReference type="InterPro" id="IPR036390">
    <property type="entry name" value="WH_DNA-bd_sf"/>
</dbReference>
<dbReference type="InterPro" id="IPR000835">
    <property type="entry name" value="HTH_MarR-typ"/>
</dbReference>
<evidence type="ECO:0000313" key="3">
    <source>
        <dbReference type="Proteomes" id="UP001144471"/>
    </source>
</evidence>